<dbReference type="InterPro" id="IPR036259">
    <property type="entry name" value="MFS_trans_sf"/>
</dbReference>
<keyword evidence="4 5" id="KW-0472">Membrane</keyword>
<dbReference type="Gene3D" id="1.20.1250.20">
    <property type="entry name" value="MFS general substrate transporter like domains"/>
    <property type="match status" value="1"/>
</dbReference>
<feature type="transmembrane region" description="Helical" evidence="5">
    <location>
        <begin position="12"/>
        <end position="32"/>
    </location>
</feature>
<keyword evidence="3 5" id="KW-1133">Transmembrane helix</keyword>
<dbReference type="PROSITE" id="PS00216">
    <property type="entry name" value="SUGAR_TRANSPORT_1"/>
    <property type="match status" value="1"/>
</dbReference>
<dbReference type="Proteomes" id="UP000287033">
    <property type="component" value="Unassembled WGS sequence"/>
</dbReference>
<dbReference type="GO" id="GO:0016020">
    <property type="term" value="C:membrane"/>
    <property type="evidence" value="ECO:0007669"/>
    <property type="project" value="UniProtKB-SubCell"/>
</dbReference>
<feature type="transmembrane region" description="Helical" evidence="5">
    <location>
        <begin position="469"/>
        <end position="487"/>
    </location>
</feature>
<evidence type="ECO:0000256" key="1">
    <source>
        <dbReference type="ARBA" id="ARBA00004141"/>
    </source>
</evidence>
<feature type="transmembrane region" description="Helical" evidence="5">
    <location>
        <begin position="380"/>
        <end position="404"/>
    </location>
</feature>
<dbReference type="InterPro" id="IPR005829">
    <property type="entry name" value="Sugar_transporter_CS"/>
</dbReference>
<dbReference type="GO" id="GO:0022857">
    <property type="term" value="F:transmembrane transporter activity"/>
    <property type="evidence" value="ECO:0007669"/>
    <property type="project" value="InterPro"/>
</dbReference>
<evidence type="ECO:0000259" key="6">
    <source>
        <dbReference type="PROSITE" id="PS50850"/>
    </source>
</evidence>
<reference evidence="7 8" key="1">
    <citation type="journal article" date="2018" name="Nat. Ecol. Evol.">
        <title>Shark genomes provide insights into elasmobranch evolution and the origin of vertebrates.</title>
        <authorList>
            <person name="Hara Y"/>
            <person name="Yamaguchi K"/>
            <person name="Onimaru K"/>
            <person name="Kadota M"/>
            <person name="Koyanagi M"/>
            <person name="Keeley SD"/>
            <person name="Tatsumi K"/>
            <person name="Tanaka K"/>
            <person name="Motone F"/>
            <person name="Kageyama Y"/>
            <person name="Nozu R"/>
            <person name="Adachi N"/>
            <person name="Nishimura O"/>
            <person name="Nakagawa R"/>
            <person name="Tanegashima C"/>
            <person name="Kiyatake I"/>
            <person name="Matsumoto R"/>
            <person name="Murakumo K"/>
            <person name="Nishida K"/>
            <person name="Terakita A"/>
            <person name="Kuratani S"/>
            <person name="Sato K"/>
            <person name="Hyodo S Kuraku.S."/>
        </authorList>
    </citation>
    <scope>NUCLEOTIDE SEQUENCE [LARGE SCALE GENOMIC DNA]</scope>
</reference>
<evidence type="ECO:0000256" key="2">
    <source>
        <dbReference type="ARBA" id="ARBA00022692"/>
    </source>
</evidence>
<keyword evidence="8" id="KW-1185">Reference proteome</keyword>
<feature type="transmembrane region" description="Helical" evidence="5">
    <location>
        <begin position="202"/>
        <end position="225"/>
    </location>
</feature>
<dbReference type="SUPFAM" id="SSF103473">
    <property type="entry name" value="MFS general substrate transporter"/>
    <property type="match status" value="1"/>
</dbReference>
<dbReference type="PANTHER" id="PTHR24064">
    <property type="entry name" value="SOLUTE CARRIER FAMILY 22 MEMBER"/>
    <property type="match status" value="1"/>
</dbReference>
<organism evidence="7 8">
    <name type="scientific">Chiloscyllium punctatum</name>
    <name type="common">Brownbanded bambooshark</name>
    <name type="synonym">Hemiscyllium punctatum</name>
    <dbReference type="NCBI Taxonomy" id="137246"/>
    <lineage>
        <taxon>Eukaryota</taxon>
        <taxon>Metazoa</taxon>
        <taxon>Chordata</taxon>
        <taxon>Craniata</taxon>
        <taxon>Vertebrata</taxon>
        <taxon>Chondrichthyes</taxon>
        <taxon>Elasmobranchii</taxon>
        <taxon>Galeomorphii</taxon>
        <taxon>Galeoidea</taxon>
        <taxon>Orectolobiformes</taxon>
        <taxon>Hemiscylliidae</taxon>
        <taxon>Chiloscyllium</taxon>
    </lineage>
</organism>
<keyword evidence="2 5" id="KW-0812">Transmembrane</keyword>
<dbReference type="InterPro" id="IPR020846">
    <property type="entry name" value="MFS_dom"/>
</dbReference>
<dbReference type="PROSITE" id="PS50850">
    <property type="entry name" value="MFS"/>
    <property type="match status" value="1"/>
</dbReference>
<dbReference type="OrthoDB" id="2544694at2759"/>
<evidence type="ECO:0000256" key="4">
    <source>
        <dbReference type="ARBA" id="ARBA00023136"/>
    </source>
</evidence>
<feature type="domain" description="Major facilitator superfamily (MFS) profile" evidence="6">
    <location>
        <begin position="99"/>
        <end position="521"/>
    </location>
</feature>
<proteinExistence type="predicted"/>
<dbReference type="FunFam" id="1.20.1250.20:FF:000023">
    <property type="entry name" value="Solute carrier family 22 member 6"/>
    <property type="match status" value="1"/>
</dbReference>
<feature type="transmembrane region" description="Helical" evidence="5">
    <location>
        <begin position="350"/>
        <end position="368"/>
    </location>
</feature>
<dbReference type="OMA" id="GCDIWGR"/>
<feature type="transmembrane region" description="Helical" evidence="5">
    <location>
        <begin position="411"/>
        <end position="427"/>
    </location>
</feature>
<dbReference type="Pfam" id="PF00083">
    <property type="entry name" value="Sugar_tr"/>
    <property type="match status" value="1"/>
</dbReference>
<feature type="transmembrane region" description="Helical" evidence="5">
    <location>
        <begin position="493"/>
        <end position="516"/>
    </location>
</feature>
<gene>
    <name evidence="7" type="ORF">chiPu_0019066</name>
</gene>
<evidence type="ECO:0000313" key="7">
    <source>
        <dbReference type="EMBL" id="GCC20504.1"/>
    </source>
</evidence>
<sequence length="564" mass="63003">MGFADILERVGSFGRFQIIHICMLAFPVLFMASHNLLQNFVAIVPDHHCRVHFTGLNASRYANVTGKPPTEGLLHAFIPLDQDQRPERCLVYSSPQWHLLNLSEIQGNATELGTRACPDGWTYDTSRFKATIVSEWDLVCNSKSLRQMVQSIYMGGVLAGSIILGWLSDRFGRRSLLLWSHFQMAVSGTCAAFSSSYPLFCFWRFLCGMALSGIILNIFCLSLEWIPMRVRTMVSTYFNYSYTFGQLILAGIAFAIRDWRWLQFTVAVPFYIFFLSSWWFPESARWLILNGKANVALKHLKRVARLNRKEEDGEKLTTAILKSSMEKEISNVKGKYSVLDLFKTPVMCKTAYCTMLVWFSTSFAYYGLAIDLQGFGVDIYLIQIIFGAVDIPAKLIGVVTLSYIGRRFTQGTSLILAGSIIITNILIPKDMQTLRTSFAAIGKGCLATAFSCCYLHAGELYPTVVRQTGMGLVTTMARIGAMVAPVVKITGDYVAFLPMATYGGMAIISGIAGFLLPETLNVPLPDTIEEVENRAKGGAEKDVELKKDEIPLQETHMSKMEQTI</sequence>
<dbReference type="AlphaFoldDB" id="A0A401RQR6"/>
<evidence type="ECO:0000313" key="8">
    <source>
        <dbReference type="Proteomes" id="UP000287033"/>
    </source>
</evidence>
<dbReference type="EMBL" id="BEZZ01001814">
    <property type="protein sequence ID" value="GCC20504.1"/>
    <property type="molecule type" value="Genomic_DNA"/>
</dbReference>
<comment type="subcellular location">
    <subcellularLocation>
        <location evidence="1">Membrane</location>
        <topology evidence="1">Multi-pass membrane protein</topology>
    </subcellularLocation>
</comment>
<evidence type="ECO:0000256" key="5">
    <source>
        <dbReference type="SAM" id="Phobius"/>
    </source>
</evidence>
<comment type="caution">
    <text evidence="7">The sequence shown here is derived from an EMBL/GenBank/DDBJ whole genome shotgun (WGS) entry which is preliminary data.</text>
</comment>
<feature type="transmembrane region" description="Helical" evidence="5">
    <location>
        <begin position="148"/>
        <end position="167"/>
    </location>
</feature>
<feature type="transmembrane region" description="Helical" evidence="5">
    <location>
        <begin position="262"/>
        <end position="280"/>
    </location>
</feature>
<feature type="transmembrane region" description="Helical" evidence="5">
    <location>
        <begin position="237"/>
        <end position="256"/>
    </location>
</feature>
<evidence type="ECO:0000256" key="3">
    <source>
        <dbReference type="ARBA" id="ARBA00022989"/>
    </source>
</evidence>
<dbReference type="InterPro" id="IPR005828">
    <property type="entry name" value="MFS_sugar_transport-like"/>
</dbReference>
<protein>
    <recommendedName>
        <fullName evidence="6">Major facilitator superfamily (MFS) profile domain-containing protein</fullName>
    </recommendedName>
</protein>
<accession>A0A401RQR6</accession>
<name>A0A401RQR6_CHIPU</name>
<dbReference type="STRING" id="137246.A0A401RQR6"/>